<dbReference type="AlphaFoldDB" id="A0A857JA90"/>
<reference evidence="1 2" key="1">
    <citation type="submission" date="2020-01" db="EMBL/GenBank/DDBJ databases">
        <title>Genome sequencing of strain KACC 21265.</title>
        <authorList>
            <person name="Heo J."/>
            <person name="Kim S.-J."/>
            <person name="Kim J.-S."/>
            <person name="Hong S.-B."/>
            <person name="Kwon S.-W."/>
        </authorList>
    </citation>
    <scope>NUCLEOTIDE SEQUENCE [LARGE SCALE GENOMIC DNA]</scope>
    <source>
        <strain evidence="1 2">KACC 21265</strain>
    </source>
</reference>
<dbReference type="KEGG" id="xyk:GT347_23280"/>
<name>A0A857JA90_9BURK</name>
<dbReference type="RefSeq" id="WP_160554457.1">
    <property type="nucleotide sequence ID" value="NZ_CP047650.1"/>
</dbReference>
<sequence length="343" mass="36725">MAAAGCGTARTGPAIPATRLQDLSELSLLQVCSYLADPDVLPFWAAAVSGPADPSPDAYWSGNGMAHVLAAEALGARVALAMQADEAGDAATAAFAGWCRQPVRPGGRRPLLQALRRLRDWRKKILVDRQNGLVPAGGRPPPGWLAPAAVDGQAQALRGLYRECMDFVRQLPRGRRQPLWTELVAIGQVTGSLHHYLHQRFDGSDFAAENTVLALMLNTPGVSLADGALAGLMRNALQMLDGAAFIERAAFMLETVGALRRDRCCDKLGTAATVAQQLLCRADAGLVQAVCELAQRTLEVLDPEIPRLRGTKAELLSSLLRLKPHAQLAQRPLLDQVIASMRA</sequence>
<evidence type="ECO:0000313" key="2">
    <source>
        <dbReference type="Proteomes" id="UP000464787"/>
    </source>
</evidence>
<keyword evidence="2" id="KW-1185">Reference proteome</keyword>
<protein>
    <submittedName>
        <fullName evidence="1">Uncharacterized protein</fullName>
    </submittedName>
</protein>
<dbReference type="EMBL" id="CP047650">
    <property type="protein sequence ID" value="QHJ00648.1"/>
    <property type="molecule type" value="Genomic_DNA"/>
</dbReference>
<organism evidence="1 2">
    <name type="scientific">Xylophilus rhododendri</name>
    <dbReference type="NCBI Taxonomy" id="2697032"/>
    <lineage>
        <taxon>Bacteria</taxon>
        <taxon>Pseudomonadati</taxon>
        <taxon>Pseudomonadota</taxon>
        <taxon>Betaproteobacteria</taxon>
        <taxon>Burkholderiales</taxon>
        <taxon>Xylophilus</taxon>
    </lineage>
</organism>
<dbReference type="Proteomes" id="UP000464787">
    <property type="component" value="Chromosome"/>
</dbReference>
<gene>
    <name evidence="1" type="ORF">GT347_23280</name>
</gene>
<evidence type="ECO:0000313" key="1">
    <source>
        <dbReference type="EMBL" id="QHJ00648.1"/>
    </source>
</evidence>
<accession>A0A857JA90</accession>
<proteinExistence type="predicted"/>